<dbReference type="Pfam" id="PF03975">
    <property type="entry name" value="CheD"/>
    <property type="match status" value="1"/>
</dbReference>
<dbReference type="RefSeq" id="WP_094250794.1">
    <property type="nucleotide sequence ID" value="NZ_JBHLXL010000001.1"/>
</dbReference>
<organism evidence="4 5">
    <name type="scientific">Fictibacillus aquaticus</name>
    <dbReference type="NCBI Taxonomy" id="2021314"/>
    <lineage>
        <taxon>Bacteria</taxon>
        <taxon>Bacillati</taxon>
        <taxon>Bacillota</taxon>
        <taxon>Bacilli</taxon>
        <taxon>Bacillales</taxon>
        <taxon>Fictibacillaceae</taxon>
        <taxon>Fictibacillus</taxon>
    </lineage>
</organism>
<name>A0A235FCU0_9BACL</name>
<evidence type="ECO:0000256" key="3">
    <source>
        <dbReference type="HAMAP-Rule" id="MF_01440"/>
    </source>
</evidence>
<proteinExistence type="inferred from homology"/>
<dbReference type="EC" id="3.5.1.44" evidence="3"/>
<dbReference type="EMBL" id="NOII01000001">
    <property type="protein sequence ID" value="OYD58834.1"/>
    <property type="molecule type" value="Genomic_DNA"/>
</dbReference>
<dbReference type="CDD" id="cd16352">
    <property type="entry name" value="CheD"/>
    <property type="match status" value="1"/>
</dbReference>
<reference evidence="4 5" key="1">
    <citation type="submission" date="2017-07" db="EMBL/GenBank/DDBJ databases">
        <title>Fictibacillus sp. nov. GDSW-R2A3 Genome sequencing and assembly.</title>
        <authorList>
            <person name="Mayilraj S."/>
        </authorList>
    </citation>
    <scope>NUCLEOTIDE SEQUENCE [LARGE SCALE GENOMIC DNA]</scope>
    <source>
        <strain evidence="4 5">GDSW-R2A3</strain>
    </source>
</reference>
<dbReference type="GO" id="GO:0006935">
    <property type="term" value="P:chemotaxis"/>
    <property type="evidence" value="ECO:0007669"/>
    <property type="project" value="UniProtKB-UniRule"/>
</dbReference>
<evidence type="ECO:0000313" key="4">
    <source>
        <dbReference type="EMBL" id="OYD58834.1"/>
    </source>
</evidence>
<dbReference type="PANTHER" id="PTHR35147">
    <property type="entry name" value="CHEMORECEPTOR GLUTAMINE DEAMIDASE CHED-RELATED"/>
    <property type="match status" value="1"/>
</dbReference>
<keyword evidence="1 3" id="KW-0145">Chemotaxis</keyword>
<dbReference type="Gene3D" id="3.30.1330.200">
    <property type="match status" value="1"/>
</dbReference>
<dbReference type="OrthoDB" id="9807202at2"/>
<keyword evidence="2 3" id="KW-0378">Hydrolase</keyword>
<accession>A0A235FCU0</accession>
<evidence type="ECO:0000256" key="2">
    <source>
        <dbReference type="ARBA" id="ARBA00022801"/>
    </source>
</evidence>
<gene>
    <name evidence="3" type="primary">cheD</name>
    <name evidence="4" type="ORF">CGZ90_02730</name>
</gene>
<sequence length="160" mass="17058">MSEVKKIGIAGIGTVRVPQKIRTAGLGSCVGVVLFDETRKIGGMVHIMLPDSSIAKNGEFNEGKFADTGVRLLYKMLVSEGARSLKAKLAGGAQMFQFSGGGDFMRIGPRNVEAVKLELKTLKINVQSEDTGGSYGRTIEFNPENGELHVKTASSGINII</sequence>
<comment type="similarity">
    <text evidence="3">Belongs to the CheD family.</text>
</comment>
<comment type="catalytic activity">
    <reaction evidence="3">
        <text>L-glutaminyl-[protein] + H2O = L-glutamyl-[protein] + NH4(+)</text>
        <dbReference type="Rhea" id="RHEA:16441"/>
        <dbReference type="Rhea" id="RHEA-COMP:10207"/>
        <dbReference type="Rhea" id="RHEA-COMP:10208"/>
        <dbReference type="ChEBI" id="CHEBI:15377"/>
        <dbReference type="ChEBI" id="CHEBI:28938"/>
        <dbReference type="ChEBI" id="CHEBI:29973"/>
        <dbReference type="ChEBI" id="CHEBI:30011"/>
        <dbReference type="EC" id="3.5.1.44"/>
    </reaction>
</comment>
<protein>
    <recommendedName>
        <fullName evidence="3">Probable chemoreceptor glutamine deamidase CheD</fullName>
        <ecNumber evidence="3">3.5.1.44</ecNumber>
    </recommendedName>
</protein>
<dbReference type="InterPro" id="IPR011324">
    <property type="entry name" value="Cytotoxic_necrot_fac-like_cat"/>
</dbReference>
<dbReference type="AlphaFoldDB" id="A0A235FCU0"/>
<dbReference type="SUPFAM" id="SSF64438">
    <property type="entry name" value="CNF1/YfiH-like putative cysteine hydrolases"/>
    <property type="match status" value="1"/>
</dbReference>
<keyword evidence="5" id="KW-1185">Reference proteome</keyword>
<comment type="function">
    <text evidence="3">Probably deamidates glutamine residues to glutamate on methyl-accepting chemotaxis receptors (MCPs), playing an important role in chemotaxis.</text>
</comment>
<dbReference type="GO" id="GO:0050568">
    <property type="term" value="F:protein-glutamine glutaminase activity"/>
    <property type="evidence" value="ECO:0007669"/>
    <property type="project" value="UniProtKB-UniRule"/>
</dbReference>
<dbReference type="InterPro" id="IPR005659">
    <property type="entry name" value="Chemorcpt_Glu_NH3ase_CheD"/>
</dbReference>
<comment type="caution">
    <text evidence="4">The sequence shown here is derived from an EMBL/GenBank/DDBJ whole genome shotgun (WGS) entry which is preliminary data.</text>
</comment>
<dbReference type="HAMAP" id="MF_01440">
    <property type="entry name" value="CheD"/>
    <property type="match status" value="1"/>
</dbReference>
<dbReference type="PANTHER" id="PTHR35147:SF1">
    <property type="entry name" value="CHEMORECEPTOR GLUTAMINE DEAMIDASE CHED-RELATED"/>
    <property type="match status" value="1"/>
</dbReference>
<dbReference type="Proteomes" id="UP000215059">
    <property type="component" value="Unassembled WGS sequence"/>
</dbReference>
<dbReference type="InterPro" id="IPR038592">
    <property type="entry name" value="CheD-like_sf"/>
</dbReference>
<evidence type="ECO:0000313" key="5">
    <source>
        <dbReference type="Proteomes" id="UP000215059"/>
    </source>
</evidence>
<evidence type="ECO:0000256" key="1">
    <source>
        <dbReference type="ARBA" id="ARBA00022500"/>
    </source>
</evidence>